<organism evidence="1 2">
    <name type="scientific">Methylacidiphilum infernorum (isolate V4)</name>
    <name type="common">Methylokorus infernorum (strain V4)</name>
    <dbReference type="NCBI Taxonomy" id="481448"/>
    <lineage>
        <taxon>Bacteria</taxon>
        <taxon>Pseudomonadati</taxon>
        <taxon>Verrucomicrobiota</taxon>
        <taxon>Methylacidiphilae</taxon>
        <taxon>Methylacidiphilales</taxon>
        <taxon>Methylacidiphilaceae</taxon>
        <taxon>Methylacidiphilum (ex Ratnadevi et al. 2023)</taxon>
    </lineage>
</organism>
<dbReference type="STRING" id="481448.Minf_1650"/>
<evidence type="ECO:0000313" key="2">
    <source>
        <dbReference type="Proteomes" id="UP000009149"/>
    </source>
</evidence>
<sequence>MTCLERMPQDVLPKGQLQARTNRFRFLSQKPTSIVFLG</sequence>
<dbReference type="Proteomes" id="UP000009149">
    <property type="component" value="Chromosome"/>
</dbReference>
<reference evidence="1 2" key="1">
    <citation type="journal article" date="2008" name="Biol. Direct">
        <title>Complete genome sequence of the extremely acidophilic methanotroph isolate V4, Methylacidiphilum infernorum, a representative of the bacterial phylum Verrucomicrobia.</title>
        <authorList>
            <person name="Hou S."/>
            <person name="Makarova K.S."/>
            <person name="Saw J.H."/>
            <person name="Senin P."/>
            <person name="Ly B.V."/>
            <person name="Zhou Z."/>
            <person name="Ren Y."/>
            <person name="Wang J."/>
            <person name="Galperin M.Y."/>
            <person name="Omelchenko M.V."/>
            <person name="Wolf Y.I."/>
            <person name="Yutin N."/>
            <person name="Koonin E.V."/>
            <person name="Stott M.B."/>
            <person name="Mountain B.W."/>
            <person name="Crowe M.A."/>
            <person name="Smirnova A.V."/>
            <person name="Dunfield P.F."/>
            <person name="Feng L."/>
            <person name="Wang L."/>
            <person name="Alam M."/>
        </authorList>
    </citation>
    <scope>NUCLEOTIDE SEQUENCE [LARGE SCALE GENOMIC DNA]</scope>
    <source>
        <strain evidence="2">Isolate V4</strain>
    </source>
</reference>
<dbReference type="AlphaFoldDB" id="B3DWP1"/>
<gene>
    <name evidence="1" type="ordered locus">Minf_1650</name>
</gene>
<accession>B3DWP1</accession>
<protein>
    <submittedName>
        <fullName evidence="1">Uncharacterized protein</fullName>
    </submittedName>
</protein>
<dbReference type="HOGENOM" id="CLU_3330000_0_0_0"/>
<name>B3DWP1_METI4</name>
<proteinExistence type="predicted"/>
<dbReference type="KEGG" id="min:Minf_1650"/>
<dbReference type="EMBL" id="CP000975">
    <property type="protein sequence ID" value="ACD83704.1"/>
    <property type="molecule type" value="Genomic_DNA"/>
</dbReference>
<evidence type="ECO:0000313" key="1">
    <source>
        <dbReference type="EMBL" id="ACD83704.1"/>
    </source>
</evidence>